<dbReference type="AlphaFoldDB" id="X1IMY5"/>
<sequence>MGKVLDIYKAKIQLSRETIHIHQKIKSTKQNI</sequence>
<proteinExistence type="predicted"/>
<accession>X1IMY5</accession>
<feature type="non-terminal residue" evidence="1">
    <location>
        <position position="32"/>
    </location>
</feature>
<organism evidence="1">
    <name type="scientific">marine sediment metagenome</name>
    <dbReference type="NCBI Taxonomy" id="412755"/>
    <lineage>
        <taxon>unclassified sequences</taxon>
        <taxon>metagenomes</taxon>
        <taxon>ecological metagenomes</taxon>
    </lineage>
</organism>
<comment type="caution">
    <text evidence="1">The sequence shown here is derived from an EMBL/GenBank/DDBJ whole genome shotgun (WGS) entry which is preliminary data.</text>
</comment>
<dbReference type="EMBL" id="BARU01025524">
    <property type="protein sequence ID" value="GAH67454.1"/>
    <property type="molecule type" value="Genomic_DNA"/>
</dbReference>
<gene>
    <name evidence="1" type="ORF">S03H2_41113</name>
</gene>
<reference evidence="1" key="1">
    <citation type="journal article" date="2014" name="Front. Microbiol.">
        <title>High frequency of phylogenetically diverse reductive dehalogenase-homologous genes in deep subseafloor sedimentary metagenomes.</title>
        <authorList>
            <person name="Kawai M."/>
            <person name="Futagami T."/>
            <person name="Toyoda A."/>
            <person name="Takaki Y."/>
            <person name="Nishi S."/>
            <person name="Hori S."/>
            <person name="Arai W."/>
            <person name="Tsubouchi T."/>
            <person name="Morono Y."/>
            <person name="Uchiyama I."/>
            <person name="Ito T."/>
            <person name="Fujiyama A."/>
            <person name="Inagaki F."/>
            <person name="Takami H."/>
        </authorList>
    </citation>
    <scope>NUCLEOTIDE SEQUENCE</scope>
    <source>
        <strain evidence="1">Expedition CK06-06</strain>
    </source>
</reference>
<name>X1IMY5_9ZZZZ</name>
<protein>
    <submittedName>
        <fullName evidence="1">Uncharacterized protein</fullName>
    </submittedName>
</protein>
<evidence type="ECO:0000313" key="1">
    <source>
        <dbReference type="EMBL" id="GAH67454.1"/>
    </source>
</evidence>